<feature type="transmembrane region" description="Helical" evidence="1">
    <location>
        <begin position="53"/>
        <end position="73"/>
    </location>
</feature>
<dbReference type="EMBL" id="SNXZ01000003">
    <property type="protein sequence ID" value="TDP97928.1"/>
    <property type="molecule type" value="Genomic_DNA"/>
</dbReference>
<evidence type="ECO:0000256" key="1">
    <source>
        <dbReference type="SAM" id="Phobius"/>
    </source>
</evidence>
<dbReference type="OrthoDB" id="4738420at2"/>
<keyword evidence="1" id="KW-0472">Membrane</keyword>
<dbReference type="AlphaFoldDB" id="A0A4V3CZG9"/>
<feature type="transmembrane region" description="Helical" evidence="1">
    <location>
        <begin position="206"/>
        <end position="231"/>
    </location>
</feature>
<gene>
    <name evidence="2" type="ORF">EV186_103908</name>
</gene>
<keyword evidence="1" id="KW-0812">Transmembrane</keyword>
<organism evidence="2 3">
    <name type="scientific">Labedaea rhizosphaerae</name>
    <dbReference type="NCBI Taxonomy" id="598644"/>
    <lineage>
        <taxon>Bacteria</taxon>
        <taxon>Bacillati</taxon>
        <taxon>Actinomycetota</taxon>
        <taxon>Actinomycetes</taxon>
        <taxon>Pseudonocardiales</taxon>
        <taxon>Pseudonocardiaceae</taxon>
        <taxon>Labedaea</taxon>
    </lineage>
</organism>
<evidence type="ECO:0000313" key="2">
    <source>
        <dbReference type="EMBL" id="TDP97928.1"/>
    </source>
</evidence>
<keyword evidence="3" id="KW-1185">Reference proteome</keyword>
<dbReference type="RefSeq" id="WP_133851060.1">
    <property type="nucleotide sequence ID" value="NZ_SNXZ01000003.1"/>
</dbReference>
<reference evidence="2 3" key="1">
    <citation type="submission" date="2019-03" db="EMBL/GenBank/DDBJ databases">
        <title>Genomic Encyclopedia of Type Strains, Phase IV (KMG-IV): sequencing the most valuable type-strain genomes for metagenomic binning, comparative biology and taxonomic classification.</title>
        <authorList>
            <person name="Goeker M."/>
        </authorList>
    </citation>
    <scope>NUCLEOTIDE SEQUENCE [LARGE SCALE GENOMIC DNA]</scope>
    <source>
        <strain evidence="2 3">DSM 45361</strain>
    </source>
</reference>
<name>A0A4V3CZG9_LABRH</name>
<proteinExistence type="predicted"/>
<accession>A0A4V3CZG9</accession>
<feature type="transmembrane region" description="Helical" evidence="1">
    <location>
        <begin position="93"/>
        <end position="114"/>
    </location>
</feature>
<keyword evidence="1" id="KW-1133">Transmembrane helix</keyword>
<sequence length="266" mass="27978">MIYLGQSGPSDAVQDYGTIAGLYSQLAGVLAGFAFVGIIALVTTPPKSASGKVVVFSFAPLIASFIGLIATSLDYAIVAGEGEHNARGASLETVAGVGFCVAGNMLFYSILVLLRATTPDRGSKKVLRITTSVIRSSIVFGISPLVIFLLYGGAADQEVHRYGRAAGFHTVDFVAYALVIVTFAVGAAATWRARKALIRRKVRQKMILILSISTIVTSMTCVAGTSATMIFTGEDSLEPEFVTLVQFGVLAIVTWGISLSSANLRV</sequence>
<protein>
    <submittedName>
        <fullName evidence="2">Uncharacterized protein</fullName>
    </submittedName>
</protein>
<comment type="caution">
    <text evidence="2">The sequence shown here is derived from an EMBL/GenBank/DDBJ whole genome shotgun (WGS) entry which is preliminary data.</text>
</comment>
<feature type="transmembrane region" description="Helical" evidence="1">
    <location>
        <begin position="126"/>
        <end position="153"/>
    </location>
</feature>
<feature type="transmembrane region" description="Helical" evidence="1">
    <location>
        <begin position="173"/>
        <end position="194"/>
    </location>
</feature>
<evidence type="ECO:0000313" key="3">
    <source>
        <dbReference type="Proteomes" id="UP000295444"/>
    </source>
</evidence>
<dbReference type="Proteomes" id="UP000295444">
    <property type="component" value="Unassembled WGS sequence"/>
</dbReference>
<feature type="transmembrane region" description="Helical" evidence="1">
    <location>
        <begin position="20"/>
        <end position="41"/>
    </location>
</feature>
<feature type="transmembrane region" description="Helical" evidence="1">
    <location>
        <begin position="243"/>
        <end position="264"/>
    </location>
</feature>